<name>A0A1I7WG23_HETBA</name>
<evidence type="ECO:0000313" key="3">
    <source>
        <dbReference type="WBParaSite" id="Hba_03876"/>
    </source>
</evidence>
<protein>
    <submittedName>
        <fullName evidence="3">Trithorax group protein osa</fullName>
    </submittedName>
</protein>
<feature type="compositionally biased region" description="Low complexity" evidence="1">
    <location>
        <begin position="177"/>
        <end position="193"/>
    </location>
</feature>
<feature type="region of interest" description="Disordered" evidence="1">
    <location>
        <begin position="541"/>
        <end position="562"/>
    </location>
</feature>
<feature type="region of interest" description="Disordered" evidence="1">
    <location>
        <begin position="205"/>
        <end position="226"/>
    </location>
</feature>
<feature type="compositionally biased region" description="Polar residues" evidence="1">
    <location>
        <begin position="277"/>
        <end position="311"/>
    </location>
</feature>
<feature type="compositionally biased region" description="Pro residues" evidence="1">
    <location>
        <begin position="146"/>
        <end position="176"/>
    </location>
</feature>
<dbReference type="Proteomes" id="UP000095283">
    <property type="component" value="Unplaced"/>
</dbReference>
<evidence type="ECO:0000313" key="2">
    <source>
        <dbReference type="Proteomes" id="UP000095283"/>
    </source>
</evidence>
<dbReference type="AlphaFoldDB" id="A0A1I7WG23"/>
<accession>A0A1I7WG23</accession>
<keyword evidence="2" id="KW-1185">Reference proteome</keyword>
<feature type="compositionally biased region" description="Polar residues" evidence="1">
    <location>
        <begin position="396"/>
        <end position="407"/>
    </location>
</feature>
<reference evidence="3" key="1">
    <citation type="submission" date="2016-11" db="UniProtKB">
        <authorList>
            <consortium name="WormBaseParasite"/>
        </authorList>
    </citation>
    <scope>IDENTIFICATION</scope>
</reference>
<organism evidence="2 3">
    <name type="scientific">Heterorhabditis bacteriophora</name>
    <name type="common">Entomopathogenic nematode worm</name>
    <dbReference type="NCBI Taxonomy" id="37862"/>
    <lineage>
        <taxon>Eukaryota</taxon>
        <taxon>Metazoa</taxon>
        <taxon>Ecdysozoa</taxon>
        <taxon>Nematoda</taxon>
        <taxon>Chromadorea</taxon>
        <taxon>Rhabditida</taxon>
        <taxon>Rhabditina</taxon>
        <taxon>Rhabditomorpha</taxon>
        <taxon>Strongyloidea</taxon>
        <taxon>Heterorhabditidae</taxon>
        <taxon>Heterorhabditis</taxon>
    </lineage>
</organism>
<evidence type="ECO:0000256" key="1">
    <source>
        <dbReference type="SAM" id="MobiDB-lite"/>
    </source>
</evidence>
<dbReference type="WBParaSite" id="Hba_03876">
    <property type="protein sequence ID" value="Hba_03876"/>
    <property type="gene ID" value="Hba_03876"/>
</dbReference>
<feature type="compositionally biased region" description="Low complexity" evidence="1">
    <location>
        <begin position="314"/>
        <end position="333"/>
    </location>
</feature>
<feature type="region of interest" description="Disordered" evidence="1">
    <location>
        <begin position="374"/>
        <end position="429"/>
    </location>
</feature>
<feature type="compositionally biased region" description="Polar residues" evidence="1">
    <location>
        <begin position="86"/>
        <end position="100"/>
    </location>
</feature>
<proteinExistence type="predicted"/>
<sequence>MDEGDDYVPQMSQLGDYGAMSGGMGPGQAPPPVYPAMSGGLTPMNNPYEQQMMMMGQPQKPSAADLDPMQSMAAMSNNPMMRPSMQQMSNMYPPQPNQMGMYTPGPPQQSPHYPQSAGYRPGPPQYSTQQGYPMQQPMYPQQRPTGYPPQQPGQPGPYGYPGPQPGYPQPQYPPQMRPQYPQGQQQAPPQSQYWDQQYYQQNPPAAAGIHPQQLPPPQSDQWAQQTSQQVYQIEMEIRSLQQRLQQLYQQQRTPMLEQEMQQLQHRMQYMQAEHQRLQMQGQSSAGGQPLSGQGLTTMPATPSQHPSQIPSSLAHPQAGQPQAQPQQVVIQHQNPATPATPVQVTQSGSQVQVNIKPETSGRTLISVYHRFGESPNGEEVFNEQKDSVPPEPTPTLHHQYQIQAPSTSSHSVHQHHHQQQPSSANGIENGYQSNQILHTHTLSEQKSTVFNTYSSLQGDTNASNVTEGREQKVNVKSQIVEGSPVNTKDTNNLLQSEQAVFDDRDDATPPMRTDTVVVPTEMMSVIPSTDATFTTSAQSDYSIMSDETQPAVEEDEEEKTNEERIEVGYCKLRFRKFVYAFITYYF</sequence>
<feature type="region of interest" description="Disordered" evidence="1">
    <location>
        <begin position="86"/>
        <end position="193"/>
    </location>
</feature>
<feature type="compositionally biased region" description="Low complexity" evidence="1">
    <location>
        <begin position="342"/>
        <end position="353"/>
    </location>
</feature>
<feature type="compositionally biased region" description="Low complexity" evidence="1">
    <location>
        <begin position="129"/>
        <end position="145"/>
    </location>
</feature>
<feature type="region of interest" description="Disordered" evidence="1">
    <location>
        <begin position="273"/>
        <end position="357"/>
    </location>
</feature>